<dbReference type="Gene3D" id="3.40.630.30">
    <property type="match status" value="1"/>
</dbReference>
<dbReference type="AlphaFoldDB" id="A0A430B4Z6"/>
<comment type="caution">
    <text evidence="2">The sequence shown here is derived from an EMBL/GenBank/DDBJ whole genome shotgun (WGS) entry which is preliminary data.</text>
</comment>
<sequence>MSKEKELVLELILAEYQQMETNRLLLRPIRLEDAEDMYRYASDEEVTKYVFDTHQSLQGTKEVIATYFLPNTLGKYAIVWKETGRMIGTIDINALDKNNKKAEIGYTLAQDFWGKGIMPEAAAKILWLIFNHLKLNVAYAIHDLDNPKSGRVMEKIGMKKVGIFPQHTIVKGKPSDMVFYALTKEDYFKHKEK</sequence>
<feature type="domain" description="N-acetyltransferase" evidence="1">
    <location>
        <begin position="24"/>
        <end position="185"/>
    </location>
</feature>
<keyword evidence="3" id="KW-1185">Reference proteome</keyword>
<dbReference type="GO" id="GO:0016747">
    <property type="term" value="F:acyltransferase activity, transferring groups other than amino-acyl groups"/>
    <property type="evidence" value="ECO:0007669"/>
    <property type="project" value="InterPro"/>
</dbReference>
<proteinExistence type="predicted"/>
<dbReference type="PANTHER" id="PTHR43792:SF1">
    <property type="entry name" value="N-ACETYLTRANSFERASE DOMAIN-CONTAINING PROTEIN"/>
    <property type="match status" value="1"/>
</dbReference>
<dbReference type="PANTHER" id="PTHR43792">
    <property type="entry name" value="GNAT FAMILY, PUTATIVE (AFU_ORTHOLOGUE AFUA_3G00765)-RELATED-RELATED"/>
    <property type="match status" value="1"/>
</dbReference>
<dbReference type="Pfam" id="PF13302">
    <property type="entry name" value="Acetyltransf_3"/>
    <property type="match status" value="1"/>
</dbReference>
<dbReference type="RefSeq" id="WP_126807065.1">
    <property type="nucleotide sequence ID" value="NZ_NGKA01000002.1"/>
</dbReference>
<dbReference type="SUPFAM" id="SSF55729">
    <property type="entry name" value="Acyl-CoA N-acyltransferases (Nat)"/>
    <property type="match status" value="1"/>
</dbReference>
<dbReference type="InterPro" id="IPR000182">
    <property type="entry name" value="GNAT_dom"/>
</dbReference>
<dbReference type="InterPro" id="IPR016181">
    <property type="entry name" value="Acyl_CoA_acyltransferase"/>
</dbReference>
<reference evidence="2 3" key="1">
    <citation type="submission" date="2017-05" db="EMBL/GenBank/DDBJ databases">
        <title>Vagococcus spp. assemblies.</title>
        <authorList>
            <person name="Gulvik C.A."/>
        </authorList>
    </citation>
    <scope>NUCLEOTIDE SEQUENCE [LARGE SCALE GENOMIC DNA]</scope>
    <source>
        <strain evidence="2 3">CCUG 51432</strain>
    </source>
</reference>
<dbReference type="PROSITE" id="PS51186">
    <property type="entry name" value="GNAT"/>
    <property type="match status" value="1"/>
</dbReference>
<evidence type="ECO:0000259" key="1">
    <source>
        <dbReference type="PROSITE" id="PS51186"/>
    </source>
</evidence>
<dbReference type="Proteomes" id="UP000287605">
    <property type="component" value="Unassembled WGS sequence"/>
</dbReference>
<organism evidence="2 3">
    <name type="scientific">Vagococcus elongatus</name>
    <dbReference type="NCBI Taxonomy" id="180344"/>
    <lineage>
        <taxon>Bacteria</taxon>
        <taxon>Bacillati</taxon>
        <taxon>Bacillota</taxon>
        <taxon>Bacilli</taxon>
        <taxon>Lactobacillales</taxon>
        <taxon>Enterococcaceae</taxon>
        <taxon>Vagococcus</taxon>
    </lineage>
</organism>
<dbReference type="OrthoDB" id="9798081at2"/>
<gene>
    <name evidence="2" type="ORF">CBF29_02820</name>
</gene>
<evidence type="ECO:0000313" key="2">
    <source>
        <dbReference type="EMBL" id="RSU15282.1"/>
    </source>
</evidence>
<dbReference type="InterPro" id="IPR051531">
    <property type="entry name" value="N-acetyltransferase"/>
</dbReference>
<dbReference type="EMBL" id="NGKA01000002">
    <property type="protein sequence ID" value="RSU15282.1"/>
    <property type="molecule type" value="Genomic_DNA"/>
</dbReference>
<protein>
    <submittedName>
        <fullName evidence="2">GNAT family N-acetyltransferase</fullName>
    </submittedName>
</protein>
<name>A0A430B4Z6_9ENTE</name>
<accession>A0A430B4Z6</accession>
<keyword evidence="2" id="KW-0808">Transferase</keyword>
<evidence type="ECO:0000313" key="3">
    <source>
        <dbReference type="Proteomes" id="UP000287605"/>
    </source>
</evidence>